<evidence type="ECO:0000256" key="1">
    <source>
        <dbReference type="SAM" id="MobiDB-lite"/>
    </source>
</evidence>
<dbReference type="EMBL" id="JAHVAH010000001">
    <property type="protein sequence ID" value="MBW0145828.1"/>
    <property type="molecule type" value="Genomic_DNA"/>
</dbReference>
<proteinExistence type="predicted"/>
<dbReference type="RefSeq" id="WP_218633709.1">
    <property type="nucleotide sequence ID" value="NZ_JAHVAH010000001.1"/>
</dbReference>
<gene>
    <name evidence="2" type="ORF">KTQ36_11050</name>
</gene>
<dbReference type="Proteomes" id="UP000698028">
    <property type="component" value="Unassembled WGS sequence"/>
</dbReference>
<keyword evidence="3" id="KW-1185">Reference proteome</keyword>
<comment type="caution">
    <text evidence="2">The sequence shown here is derived from an EMBL/GenBank/DDBJ whole genome shotgun (WGS) entry which is preliminary data.</text>
</comment>
<organism evidence="2 3">
    <name type="scientific">Sphingomicrobium clamense</name>
    <dbReference type="NCBI Taxonomy" id="2851013"/>
    <lineage>
        <taxon>Bacteria</taxon>
        <taxon>Pseudomonadati</taxon>
        <taxon>Pseudomonadota</taxon>
        <taxon>Alphaproteobacteria</taxon>
        <taxon>Sphingomonadales</taxon>
        <taxon>Sphingomonadaceae</taxon>
        <taxon>Sphingomicrobium</taxon>
    </lineage>
</organism>
<evidence type="ECO:0000313" key="2">
    <source>
        <dbReference type="EMBL" id="MBW0145828.1"/>
    </source>
</evidence>
<evidence type="ECO:0008006" key="4">
    <source>
        <dbReference type="Google" id="ProtNLM"/>
    </source>
</evidence>
<evidence type="ECO:0000313" key="3">
    <source>
        <dbReference type="Proteomes" id="UP000698028"/>
    </source>
</evidence>
<feature type="region of interest" description="Disordered" evidence="1">
    <location>
        <begin position="63"/>
        <end position="145"/>
    </location>
</feature>
<accession>A0ABS6V8D3</accession>
<protein>
    <recommendedName>
        <fullName evidence="4">Cell envelope biogenesis protein TolA</fullName>
    </recommendedName>
</protein>
<feature type="compositionally biased region" description="Low complexity" evidence="1">
    <location>
        <begin position="63"/>
        <end position="72"/>
    </location>
</feature>
<reference evidence="2 3" key="1">
    <citation type="submission" date="2021-07" db="EMBL/GenBank/DDBJ databases">
        <title>The draft genome sequence of Sphingomicrobium sp. B8.</title>
        <authorList>
            <person name="Mu L."/>
        </authorList>
    </citation>
    <scope>NUCLEOTIDE SEQUENCE [LARGE SCALE GENOMIC DNA]</scope>
    <source>
        <strain evidence="2 3">B8</strain>
    </source>
</reference>
<name>A0ABS6V8D3_9SPHN</name>
<feature type="compositionally biased region" description="Basic and acidic residues" evidence="1">
    <location>
        <begin position="119"/>
        <end position="133"/>
    </location>
</feature>
<sequence>MNLAASEWRGTSASVAFHVALVAALSLSLASHALPPEPPAIAVEFVDDVGLESVAAVQESALATQATTTEPEIAPEPEPDLAPPPPDATPNPPAASEATEPAPPRTERPTPRRNPRPTGRLDDLEIDGRDRGNTSRQAGAESGEAAAPVIDAAAMASIQQAIRRQVQPCADLQQNPGPGANQIRVTLNLKLARDGRLISRPRVVRTAGVTPDNARYEDRVRDLAIATYVGCAPLRGLPPELYQTAAGGWSNINMTYRLP</sequence>
<feature type="compositionally biased region" description="Pro residues" evidence="1">
    <location>
        <begin position="80"/>
        <end position="93"/>
    </location>
</feature>